<evidence type="ECO:0000313" key="3">
    <source>
        <dbReference type="Proteomes" id="UP000231139"/>
    </source>
</evidence>
<organism evidence="2 3">
    <name type="scientific">Candidatus Nealsonbacteria bacterium CG11_big_fil_rev_8_21_14_0_20_35_11</name>
    <dbReference type="NCBI Taxonomy" id="1974713"/>
    <lineage>
        <taxon>Bacteria</taxon>
        <taxon>Candidatus Nealsoniibacteriota</taxon>
    </lineage>
</organism>
<proteinExistence type="predicted"/>
<protein>
    <submittedName>
        <fullName evidence="2">Uncharacterized protein</fullName>
    </submittedName>
</protein>
<dbReference type="Proteomes" id="UP000231139">
    <property type="component" value="Unassembled WGS sequence"/>
</dbReference>
<dbReference type="AlphaFoldDB" id="A0A2H0N1G3"/>
<keyword evidence="1" id="KW-0812">Transmembrane</keyword>
<evidence type="ECO:0000256" key="1">
    <source>
        <dbReference type="SAM" id="Phobius"/>
    </source>
</evidence>
<comment type="caution">
    <text evidence="2">The sequence shown here is derived from an EMBL/GenBank/DDBJ whole genome shotgun (WGS) entry which is preliminary data.</text>
</comment>
<feature type="transmembrane region" description="Helical" evidence="1">
    <location>
        <begin position="12"/>
        <end position="31"/>
    </location>
</feature>
<reference evidence="2 3" key="1">
    <citation type="submission" date="2017-09" db="EMBL/GenBank/DDBJ databases">
        <title>Depth-based differentiation of microbial function through sediment-hosted aquifers and enrichment of novel symbionts in the deep terrestrial subsurface.</title>
        <authorList>
            <person name="Probst A.J."/>
            <person name="Ladd B."/>
            <person name="Jarett J.K."/>
            <person name="Geller-Mcgrath D.E."/>
            <person name="Sieber C.M."/>
            <person name="Emerson J.B."/>
            <person name="Anantharaman K."/>
            <person name="Thomas B.C."/>
            <person name="Malmstrom R."/>
            <person name="Stieglmeier M."/>
            <person name="Klingl A."/>
            <person name="Woyke T."/>
            <person name="Ryan C.M."/>
            <person name="Banfield J.F."/>
        </authorList>
    </citation>
    <scope>NUCLEOTIDE SEQUENCE [LARGE SCALE GENOMIC DNA]</scope>
    <source>
        <strain evidence="2">CG11_big_fil_rev_8_21_14_0_20_35_11</strain>
    </source>
</reference>
<feature type="transmembrane region" description="Helical" evidence="1">
    <location>
        <begin position="37"/>
        <end position="54"/>
    </location>
</feature>
<sequence>MTQFIVRHTVVAIVLLILVLIGVEFLGIKMAQEFGKLGMYGSGVGLALLITFVIQESHFLRQRYQK</sequence>
<gene>
    <name evidence="2" type="ORF">COV62_00620</name>
</gene>
<keyword evidence="1" id="KW-1133">Transmembrane helix</keyword>
<evidence type="ECO:0000313" key="2">
    <source>
        <dbReference type="EMBL" id="PIR02743.1"/>
    </source>
</evidence>
<dbReference type="EMBL" id="PCWK01000015">
    <property type="protein sequence ID" value="PIR02743.1"/>
    <property type="molecule type" value="Genomic_DNA"/>
</dbReference>
<name>A0A2H0N1G3_9BACT</name>
<keyword evidence="1" id="KW-0472">Membrane</keyword>
<accession>A0A2H0N1G3</accession>